<proteinExistence type="inferred from homology"/>
<keyword evidence="5" id="KW-0819">tRNA processing</keyword>
<dbReference type="GO" id="GO:0002949">
    <property type="term" value="P:tRNA threonylcarbamoyladenosine modification"/>
    <property type="evidence" value="ECO:0007669"/>
    <property type="project" value="InterPro"/>
</dbReference>
<dbReference type="GO" id="GO:0005737">
    <property type="term" value="C:cytoplasm"/>
    <property type="evidence" value="ECO:0007669"/>
    <property type="project" value="UniProtKB-SubCell"/>
</dbReference>
<dbReference type="OrthoDB" id="9815896at2"/>
<dbReference type="SUPFAM" id="SSF52540">
    <property type="entry name" value="P-loop containing nucleoside triphosphate hydrolases"/>
    <property type="match status" value="1"/>
</dbReference>
<evidence type="ECO:0000256" key="5">
    <source>
        <dbReference type="ARBA" id="ARBA00022694"/>
    </source>
</evidence>
<evidence type="ECO:0000256" key="2">
    <source>
        <dbReference type="ARBA" id="ARBA00007599"/>
    </source>
</evidence>
<dbReference type="GO" id="GO:0005524">
    <property type="term" value="F:ATP binding"/>
    <property type="evidence" value="ECO:0007669"/>
    <property type="project" value="UniProtKB-KW"/>
</dbReference>
<protein>
    <recommendedName>
        <fullName evidence="3">tRNA threonylcarbamoyladenosine biosynthesis protein TsaE</fullName>
    </recommendedName>
    <alternativeName>
        <fullName evidence="10">t(6)A37 threonylcarbamoyladenosine biosynthesis protein TsaE</fullName>
    </alternativeName>
</protein>
<dbReference type="InterPro" id="IPR027417">
    <property type="entry name" value="P-loop_NTPase"/>
</dbReference>
<dbReference type="KEGG" id="scd:Spica_1121"/>
<dbReference type="InterPro" id="IPR003442">
    <property type="entry name" value="T6A_TsaE"/>
</dbReference>
<dbReference type="CDD" id="cd02019">
    <property type="entry name" value="NK"/>
    <property type="match status" value="1"/>
</dbReference>
<reference evidence="12" key="1">
    <citation type="journal article" date="2013" name="Stand. Genomic Sci.">
        <title>Genome sequence of the thermophilic fresh-water bacterium Spirochaeta caldaria type strain (H1(T)), reclassification of Spirochaeta caldaria, Spirochaeta stenostrepta, and Spirochaeta zuelzerae in the genus Treponema as Treponema caldaria comb. nov., Treponema stenostrepta comb. nov., and Treponema zuelzerae comb. nov., and emendation of the genus Treponema.</title>
        <authorList>
            <person name="Abt B."/>
            <person name="Goker M."/>
            <person name="Scheuner C."/>
            <person name="Han C."/>
            <person name="Lu M."/>
            <person name="Misra M."/>
            <person name="Lapidus A."/>
            <person name="Nolan M."/>
            <person name="Lucas S."/>
            <person name="Hammon N."/>
            <person name="Deshpande S."/>
            <person name="Cheng J.F."/>
            <person name="Tapia R."/>
            <person name="Goodwin L.A."/>
            <person name="Pitluck S."/>
            <person name="Liolios K."/>
            <person name="Pagani I."/>
            <person name="Ivanova N."/>
            <person name="Mavromatis K."/>
            <person name="Mikhailova N."/>
            <person name="Huntemann M."/>
            <person name="Pati A."/>
            <person name="Chen A."/>
            <person name="Palaniappan K."/>
            <person name="Land M."/>
            <person name="Hauser L."/>
            <person name="Jeffries C.D."/>
            <person name="Rohde M."/>
            <person name="Spring S."/>
            <person name="Gronow S."/>
            <person name="Detter J.C."/>
            <person name="Bristow J."/>
            <person name="Eisen J.A."/>
            <person name="Markowitz V."/>
            <person name="Hugenholtz P."/>
            <person name="Kyrpides N.C."/>
            <person name="Woyke T."/>
            <person name="Klenk H.P."/>
        </authorList>
    </citation>
    <scope>NUCLEOTIDE SEQUENCE</scope>
    <source>
        <strain evidence="12">ATCC 51460 / DSM 7334 / H1</strain>
    </source>
</reference>
<keyword evidence="6" id="KW-0479">Metal-binding</keyword>
<keyword evidence="4" id="KW-0963">Cytoplasm</keyword>
<dbReference type="STRING" id="744872.Spica_1121"/>
<evidence type="ECO:0000256" key="7">
    <source>
        <dbReference type="ARBA" id="ARBA00022741"/>
    </source>
</evidence>
<dbReference type="RefSeq" id="WP_013968578.1">
    <property type="nucleotide sequence ID" value="NC_015732.1"/>
</dbReference>
<dbReference type="eggNOG" id="COG0802">
    <property type="taxonomic scope" value="Bacteria"/>
</dbReference>
<dbReference type="NCBIfam" id="TIGR00150">
    <property type="entry name" value="T6A_YjeE"/>
    <property type="match status" value="1"/>
</dbReference>
<dbReference type="Gene3D" id="3.40.50.300">
    <property type="entry name" value="P-loop containing nucleotide triphosphate hydrolases"/>
    <property type="match status" value="1"/>
</dbReference>
<comment type="subcellular location">
    <subcellularLocation>
        <location evidence="1">Cytoplasm</location>
    </subcellularLocation>
</comment>
<organism evidence="11 12">
    <name type="scientific">Gracilinema caldarium (strain ATCC 51460 / DSM 7334 / H1)</name>
    <name type="common">Treponema caldarium</name>
    <dbReference type="NCBI Taxonomy" id="744872"/>
    <lineage>
        <taxon>Bacteria</taxon>
        <taxon>Pseudomonadati</taxon>
        <taxon>Spirochaetota</taxon>
        <taxon>Spirochaetia</taxon>
        <taxon>Spirochaetales</taxon>
        <taxon>Breznakiellaceae</taxon>
        <taxon>Gracilinema</taxon>
    </lineage>
</organism>
<keyword evidence="8" id="KW-0067">ATP-binding</keyword>
<evidence type="ECO:0000313" key="12">
    <source>
        <dbReference type="Proteomes" id="UP000000503"/>
    </source>
</evidence>
<dbReference type="PANTHER" id="PTHR33540:SF2">
    <property type="entry name" value="TRNA THREONYLCARBAMOYLADENOSINE BIOSYNTHESIS PROTEIN TSAE"/>
    <property type="match status" value="1"/>
</dbReference>
<evidence type="ECO:0000256" key="8">
    <source>
        <dbReference type="ARBA" id="ARBA00022840"/>
    </source>
</evidence>
<evidence type="ECO:0000256" key="6">
    <source>
        <dbReference type="ARBA" id="ARBA00022723"/>
    </source>
</evidence>
<evidence type="ECO:0000256" key="4">
    <source>
        <dbReference type="ARBA" id="ARBA00022490"/>
    </source>
</evidence>
<keyword evidence="7" id="KW-0547">Nucleotide-binding</keyword>
<evidence type="ECO:0000256" key="9">
    <source>
        <dbReference type="ARBA" id="ARBA00022842"/>
    </source>
</evidence>
<accession>F8EZ36</accession>
<dbReference type="Pfam" id="PF02367">
    <property type="entry name" value="TsaE"/>
    <property type="match status" value="1"/>
</dbReference>
<dbReference type="GO" id="GO:0046872">
    <property type="term" value="F:metal ion binding"/>
    <property type="evidence" value="ECO:0007669"/>
    <property type="project" value="UniProtKB-KW"/>
</dbReference>
<comment type="similarity">
    <text evidence="2">Belongs to the TsaE family.</text>
</comment>
<evidence type="ECO:0000256" key="10">
    <source>
        <dbReference type="ARBA" id="ARBA00032441"/>
    </source>
</evidence>
<sequence length="143" mass="15742">MEYITRTEDETIALGMRIGSVLTRGSVLALEGGLAAGKTTFTKGIAQSLGITEPVTSPTYTIISEYNGIYPLYHIDCYRLEGEEDAIAIGMDELIYGDGICVIEWSERIHSLLPEYTIRIVMKVLAEGERNIKITGPELEALL</sequence>
<evidence type="ECO:0000313" key="11">
    <source>
        <dbReference type="EMBL" id="AEJ19267.1"/>
    </source>
</evidence>
<evidence type="ECO:0000256" key="1">
    <source>
        <dbReference type="ARBA" id="ARBA00004496"/>
    </source>
</evidence>
<dbReference type="Proteomes" id="UP000000503">
    <property type="component" value="Chromosome"/>
</dbReference>
<gene>
    <name evidence="11" type="ordered locus">Spica_1121</name>
</gene>
<dbReference type="EMBL" id="CP002868">
    <property type="protein sequence ID" value="AEJ19267.1"/>
    <property type="molecule type" value="Genomic_DNA"/>
</dbReference>
<dbReference type="PANTHER" id="PTHR33540">
    <property type="entry name" value="TRNA THREONYLCARBAMOYLADENOSINE BIOSYNTHESIS PROTEIN TSAE"/>
    <property type="match status" value="1"/>
</dbReference>
<dbReference type="AlphaFoldDB" id="F8EZ36"/>
<keyword evidence="9" id="KW-0460">Magnesium</keyword>
<evidence type="ECO:0000256" key="3">
    <source>
        <dbReference type="ARBA" id="ARBA00019010"/>
    </source>
</evidence>
<keyword evidence="12" id="KW-1185">Reference proteome</keyword>
<name>F8EZ36_GRAC1</name>
<dbReference type="HOGENOM" id="CLU_087829_5_2_12"/>